<keyword evidence="9" id="KW-0675">Receptor</keyword>
<dbReference type="Gene3D" id="3.10.100.10">
    <property type="entry name" value="Mannose-Binding Protein A, subunit A"/>
    <property type="match status" value="3"/>
</dbReference>
<comment type="caution">
    <text evidence="13">The sequence shown here is derived from an EMBL/GenBank/DDBJ whole genome shotgun (WGS) entry which is preliminary data.</text>
</comment>
<dbReference type="EMBL" id="BAAFST010000006">
    <property type="protein sequence ID" value="GAB1291347.1"/>
    <property type="molecule type" value="Genomic_DNA"/>
</dbReference>
<evidence type="ECO:0000256" key="2">
    <source>
        <dbReference type="ARBA" id="ARBA00022692"/>
    </source>
</evidence>
<evidence type="ECO:0000256" key="11">
    <source>
        <dbReference type="SAM" id="Phobius"/>
    </source>
</evidence>
<keyword evidence="10" id="KW-0325">Glycoprotein</keyword>
<evidence type="ECO:0000256" key="8">
    <source>
        <dbReference type="ARBA" id="ARBA00023157"/>
    </source>
</evidence>
<keyword evidence="2 11" id="KW-0812">Transmembrane</keyword>
<dbReference type="SMART" id="SM00034">
    <property type="entry name" value="CLECT"/>
    <property type="match status" value="2"/>
</dbReference>
<evidence type="ECO:0000313" key="14">
    <source>
        <dbReference type="Proteomes" id="UP001623349"/>
    </source>
</evidence>
<keyword evidence="14" id="KW-1185">Reference proteome</keyword>
<keyword evidence="6 11" id="KW-1133">Transmembrane helix</keyword>
<dbReference type="SUPFAM" id="SSF56436">
    <property type="entry name" value="C-type lectin-like"/>
    <property type="match status" value="2"/>
</dbReference>
<feature type="transmembrane region" description="Helical" evidence="11">
    <location>
        <begin position="482"/>
        <end position="502"/>
    </location>
</feature>
<dbReference type="PANTHER" id="PTHR46329:SF4">
    <property type="entry name" value="KILLER CELL LECTIN-LIKE RECEPTOR, SUBFAMILY A, MEMBER 17"/>
    <property type="match status" value="1"/>
</dbReference>
<dbReference type="PROSITE" id="PS50041">
    <property type="entry name" value="C_TYPE_LECTIN_2"/>
    <property type="match status" value="1"/>
</dbReference>
<keyword evidence="8" id="KW-1015">Disulfide bond</keyword>
<dbReference type="InterPro" id="IPR001304">
    <property type="entry name" value="C-type_lectin-like"/>
</dbReference>
<dbReference type="Pfam" id="PF00059">
    <property type="entry name" value="Lectin_C"/>
    <property type="match status" value="1"/>
</dbReference>
<organism evidence="13 14">
    <name type="scientific">Apodemus speciosus</name>
    <name type="common">Large Japanese field mouse</name>
    <dbReference type="NCBI Taxonomy" id="105296"/>
    <lineage>
        <taxon>Eukaryota</taxon>
        <taxon>Metazoa</taxon>
        <taxon>Chordata</taxon>
        <taxon>Craniata</taxon>
        <taxon>Vertebrata</taxon>
        <taxon>Euteleostomi</taxon>
        <taxon>Mammalia</taxon>
        <taxon>Eutheria</taxon>
        <taxon>Euarchontoglires</taxon>
        <taxon>Glires</taxon>
        <taxon>Rodentia</taxon>
        <taxon>Myomorpha</taxon>
        <taxon>Muroidea</taxon>
        <taxon>Muridae</taxon>
        <taxon>Murinae</taxon>
        <taxon>Apodemus</taxon>
    </lineage>
</organism>
<gene>
    <name evidence="13" type="ORF">APTSU1_000657700</name>
</gene>
<evidence type="ECO:0000256" key="10">
    <source>
        <dbReference type="ARBA" id="ARBA00023180"/>
    </source>
</evidence>
<evidence type="ECO:0000259" key="12">
    <source>
        <dbReference type="PROSITE" id="PS50041"/>
    </source>
</evidence>
<proteinExistence type="predicted"/>
<dbReference type="InterPro" id="IPR013600">
    <property type="entry name" value="Ly49_N"/>
</dbReference>
<evidence type="ECO:0000256" key="6">
    <source>
        <dbReference type="ARBA" id="ARBA00022989"/>
    </source>
</evidence>
<dbReference type="PANTHER" id="PTHR46329">
    <property type="entry name" value="KILLER CELL LECTIN-LIKE RECEPTOR 2"/>
    <property type="match status" value="1"/>
</dbReference>
<keyword evidence="7 11" id="KW-0472">Membrane</keyword>
<dbReference type="InterPro" id="IPR016186">
    <property type="entry name" value="C-type_lectin-like/link_sf"/>
</dbReference>
<keyword evidence="3" id="KW-0430">Lectin</keyword>
<evidence type="ECO:0000256" key="7">
    <source>
        <dbReference type="ARBA" id="ARBA00023136"/>
    </source>
</evidence>
<evidence type="ECO:0000256" key="1">
    <source>
        <dbReference type="ARBA" id="ARBA00004606"/>
    </source>
</evidence>
<protein>
    <submittedName>
        <fullName evidence="13">Killer cell lectin-like receptor H1</fullName>
    </submittedName>
</protein>
<dbReference type="InterPro" id="IPR052013">
    <property type="entry name" value="Mouse_KLRs"/>
</dbReference>
<dbReference type="Proteomes" id="UP001623349">
    <property type="component" value="Unassembled WGS sequence"/>
</dbReference>
<accession>A0ABQ0EWB5</accession>
<evidence type="ECO:0000256" key="3">
    <source>
        <dbReference type="ARBA" id="ARBA00022734"/>
    </source>
</evidence>
<dbReference type="InterPro" id="IPR016187">
    <property type="entry name" value="CTDL_fold"/>
</dbReference>
<feature type="domain" description="C-type lectin" evidence="12">
    <location>
        <begin position="322"/>
        <end position="430"/>
    </location>
</feature>
<dbReference type="InterPro" id="IPR033992">
    <property type="entry name" value="NKR-like_CTLD"/>
</dbReference>
<comment type="subcellular location">
    <subcellularLocation>
        <location evidence="1">Membrane</location>
        <topology evidence="1">Single-pass type II membrane protein</topology>
    </subcellularLocation>
</comment>
<dbReference type="CDD" id="cd03593">
    <property type="entry name" value="CLECT_NK_receptors_like"/>
    <property type="match status" value="1"/>
</dbReference>
<evidence type="ECO:0000256" key="4">
    <source>
        <dbReference type="ARBA" id="ARBA00022889"/>
    </source>
</evidence>
<name>A0ABQ0EWB5_APOSI</name>
<reference evidence="13 14" key="1">
    <citation type="submission" date="2024-08" db="EMBL/GenBank/DDBJ databases">
        <title>The draft genome of Apodemus speciosus.</title>
        <authorList>
            <person name="Nabeshima K."/>
            <person name="Suzuki S."/>
            <person name="Onuma M."/>
        </authorList>
    </citation>
    <scope>NUCLEOTIDE SEQUENCE [LARGE SCALE GENOMIC DNA]</scope>
    <source>
        <strain evidence="13">IB14-021</strain>
    </source>
</reference>
<evidence type="ECO:0000256" key="9">
    <source>
        <dbReference type="ARBA" id="ARBA00023170"/>
    </source>
</evidence>
<evidence type="ECO:0000256" key="5">
    <source>
        <dbReference type="ARBA" id="ARBA00022968"/>
    </source>
</evidence>
<sequence>MYSQENHELQKTLNHHDNCSTMHCDIALKKEILRNKCIGCSPCNDLLESFNREQNRWYSEIKTVLYSSQHTISEVEIYWFCYGIKCYYVIKDRKSWNECKQTCQNSSLSLLKIDDEDELHIQEKHELQETLNNLHHNYSTMQNESYLKEEMLTNKSIQCDSYKNLLDTLKRQQNRCHGGNKIVLNCLEHRAKRKFLQLAFTPENYWIGLKYDCEEKEWAWIGDSPSKLCQLSEMNEERPTYAELKLSLKSKKDKKQPTQKKREYPWRLSVVILGTVCLCLLVSSTVLGYLYLLQFTQESHKRLQIWLCGKGCYRCQGGWSCCGEKCYYFSKEEMTWDESEASCRLLGSHLAKIDSREEQNFIQSRLSYSYWVGLRKNGDQFQWLHHKDAKLSSDLDFHMSTHVADAACGYIKPTNLDSAQCSRYFHYICKKNFACKQHQRSTVWREEQKKQELKTHRSLHPQLRTGFSVGKGTDPSLKTWRMITLILAISFIILVIKVGFLIPSSERSAFLILCLENLLLFEMDGWILFKWDGANQSRLWENGMKIQNTL</sequence>
<keyword evidence="5" id="KW-0735">Signal-anchor</keyword>
<keyword evidence="4" id="KW-0130">Cell adhesion</keyword>
<evidence type="ECO:0000313" key="13">
    <source>
        <dbReference type="EMBL" id="GAB1291347.1"/>
    </source>
</evidence>
<dbReference type="Pfam" id="PF08391">
    <property type="entry name" value="Ly49"/>
    <property type="match status" value="2"/>
</dbReference>
<feature type="transmembrane region" description="Helical" evidence="11">
    <location>
        <begin position="266"/>
        <end position="292"/>
    </location>
</feature>